<feature type="transmembrane region" description="Helical" evidence="1">
    <location>
        <begin position="142"/>
        <end position="163"/>
    </location>
</feature>
<comment type="caution">
    <text evidence="2">The sequence shown here is derived from an EMBL/GenBank/DDBJ whole genome shotgun (WGS) entry which is preliminary data.</text>
</comment>
<keyword evidence="1" id="KW-0472">Membrane</keyword>
<keyword evidence="1" id="KW-1133">Transmembrane helix</keyword>
<reference evidence="2 3" key="1">
    <citation type="journal article" date="2016" name="Nat. Commun.">
        <title>Thousands of microbial genomes shed light on interconnected biogeochemical processes in an aquifer system.</title>
        <authorList>
            <person name="Anantharaman K."/>
            <person name="Brown C.T."/>
            <person name="Hug L.A."/>
            <person name="Sharon I."/>
            <person name="Castelle C.J."/>
            <person name="Probst A.J."/>
            <person name="Thomas B.C."/>
            <person name="Singh A."/>
            <person name="Wilkins M.J."/>
            <person name="Karaoz U."/>
            <person name="Brodie E.L."/>
            <person name="Williams K.H."/>
            <person name="Hubbard S.S."/>
            <person name="Banfield J.F."/>
        </authorList>
    </citation>
    <scope>NUCLEOTIDE SEQUENCE [LARGE SCALE GENOMIC DNA]</scope>
</reference>
<dbReference type="EMBL" id="MFNF01000055">
    <property type="protein sequence ID" value="OGG99724.1"/>
    <property type="molecule type" value="Genomic_DNA"/>
</dbReference>
<evidence type="ECO:0000256" key="1">
    <source>
        <dbReference type="SAM" id="Phobius"/>
    </source>
</evidence>
<proteinExistence type="predicted"/>
<evidence type="ECO:0008006" key="4">
    <source>
        <dbReference type="Google" id="ProtNLM"/>
    </source>
</evidence>
<protein>
    <recommendedName>
        <fullName evidence="4">DUF4381 domain-containing protein</fullName>
    </recommendedName>
</protein>
<keyword evidence="1" id="KW-0812">Transmembrane</keyword>
<gene>
    <name evidence="2" type="ORF">A2557_06175</name>
</gene>
<organism evidence="2 3">
    <name type="scientific">Candidatus Lambdaproteobacteria bacterium RIFOXYD2_FULL_56_26</name>
    <dbReference type="NCBI Taxonomy" id="1817773"/>
    <lineage>
        <taxon>Bacteria</taxon>
        <taxon>Pseudomonadati</taxon>
        <taxon>Pseudomonadota</taxon>
        <taxon>Candidatus Lambdaproteobacteria</taxon>
    </lineage>
</organism>
<sequence length="286" mass="31628">MKTLFWFLAFCGFSLPLLALELSVSLGHPHLPFETPQVWSVSARYGPEVRDLELVPPAKLPLVVIGPDKTLGYENGTFQTTWTFTLSPVRPGTVQLPSPVVRYLERGTPKSQSGPALEYEVAAPAQPGAPALLPPLEPGLRWGWVVAGLGLSLVLALPLGWWLRRPQKVVLPPPVSPETLALARLQELENRFNPQDLKGFHVELSLLLKTYLTGKYGLPVWGQTTEEFLWSARRSTLLSPSVRQGLDRYFHLSDQVKFAAYDPGPALSLAALEEMRAWIAKEAHGV</sequence>
<name>A0A1F6GNM3_9PROT</name>
<dbReference type="AlphaFoldDB" id="A0A1F6GNM3"/>
<evidence type="ECO:0000313" key="2">
    <source>
        <dbReference type="EMBL" id="OGG99724.1"/>
    </source>
</evidence>
<dbReference type="Proteomes" id="UP000177583">
    <property type="component" value="Unassembled WGS sequence"/>
</dbReference>
<evidence type="ECO:0000313" key="3">
    <source>
        <dbReference type="Proteomes" id="UP000177583"/>
    </source>
</evidence>
<accession>A0A1F6GNM3</accession>